<evidence type="ECO:0008006" key="3">
    <source>
        <dbReference type="Google" id="ProtNLM"/>
    </source>
</evidence>
<dbReference type="AlphaFoldDB" id="A0A6L3ZBN4"/>
<evidence type="ECO:0000313" key="1">
    <source>
        <dbReference type="EMBL" id="KAB2815064.1"/>
    </source>
</evidence>
<dbReference type="Gene3D" id="2.180.10.10">
    <property type="entry name" value="RHS repeat-associated core"/>
    <property type="match status" value="1"/>
</dbReference>
<comment type="caution">
    <text evidence="1">The sequence shown here is derived from an EMBL/GenBank/DDBJ whole genome shotgun (WGS) entry which is preliminary data.</text>
</comment>
<dbReference type="EMBL" id="WBVQ01000003">
    <property type="protein sequence ID" value="KAB2815064.1"/>
    <property type="molecule type" value="Genomic_DNA"/>
</dbReference>
<dbReference type="OrthoDB" id="1367325at2"/>
<gene>
    <name evidence="1" type="ORF">F8C82_13255</name>
</gene>
<keyword evidence="2" id="KW-1185">Reference proteome</keyword>
<accession>A0A6L3ZBN4</accession>
<proteinExistence type="predicted"/>
<dbReference type="PANTHER" id="PTHR32305:SF15">
    <property type="entry name" value="PROTEIN RHSA-RELATED"/>
    <property type="match status" value="1"/>
</dbReference>
<organism evidence="1 2">
    <name type="scientific">Phaeocystidibacter marisrubri</name>
    <dbReference type="NCBI Taxonomy" id="1577780"/>
    <lineage>
        <taxon>Bacteria</taxon>
        <taxon>Pseudomonadati</taxon>
        <taxon>Bacteroidota</taxon>
        <taxon>Flavobacteriia</taxon>
        <taxon>Flavobacteriales</taxon>
        <taxon>Phaeocystidibacteraceae</taxon>
        <taxon>Phaeocystidibacter</taxon>
    </lineage>
</organism>
<name>A0A6L3ZBN4_9FLAO</name>
<dbReference type="InterPro" id="IPR050708">
    <property type="entry name" value="T6SS_VgrG/RHS"/>
</dbReference>
<dbReference type="NCBIfam" id="TIGR03696">
    <property type="entry name" value="Rhs_assc_core"/>
    <property type="match status" value="1"/>
</dbReference>
<dbReference type="RefSeq" id="WP_151694102.1">
    <property type="nucleotide sequence ID" value="NZ_BMGX01000001.1"/>
</dbReference>
<reference evidence="1 2" key="1">
    <citation type="submission" date="2019-10" db="EMBL/GenBank/DDBJ databases">
        <title>Genome sequence of Phaeocystidibacter marisrubri JCM30614 (type strain).</title>
        <authorList>
            <person name="Bowman J.P."/>
        </authorList>
    </citation>
    <scope>NUCLEOTIDE SEQUENCE [LARGE SCALE GENOMIC DNA]</scope>
    <source>
        <strain evidence="1 2">JCM 30614</strain>
    </source>
</reference>
<dbReference type="Proteomes" id="UP000484164">
    <property type="component" value="Unassembled WGS sequence"/>
</dbReference>
<sequence>MDDFNNRMKELGLVDGTDYNSATLFDYNTLKTLYPEFVEDFNSTNKTGYSDPVNECCFFGDRYWSHPDYLGGVATVTNDEGVVHQFFLTNAWGEELHTYNNANTSSFNSEYWFNDDGVRSAELDEETGLAYYGARYYDNKISMWLSVDRLAAKYPHSSPYAFSGNDPVTFVDPNGDSLMLSWRSGCWLLGNRETHTVMYDEGSLFNTDGSAYTGKVNGFLGDVTDALNTISGSDEGFKMIADLENSDNRFTIVKGESEFRESSEIGAHWIRTLKMYSLDLSLMAETDLVVQVESFHGTRVEEDCH</sequence>
<evidence type="ECO:0000313" key="2">
    <source>
        <dbReference type="Proteomes" id="UP000484164"/>
    </source>
</evidence>
<dbReference type="PANTHER" id="PTHR32305">
    <property type="match status" value="1"/>
</dbReference>
<protein>
    <recommendedName>
        <fullName evidence="3">RHS repeat-associated core domain-containing protein</fullName>
    </recommendedName>
</protein>
<dbReference type="InterPro" id="IPR022385">
    <property type="entry name" value="Rhs_assc_core"/>
</dbReference>